<accession>A0A0A9A6H4</accession>
<sequence>MRATTALAGRYRLLSALPRHPSPCLTFNTINLVAASPPC</sequence>
<reference evidence="1" key="1">
    <citation type="submission" date="2014-09" db="EMBL/GenBank/DDBJ databases">
        <authorList>
            <person name="Magalhaes I.L.F."/>
            <person name="Oliveira U."/>
            <person name="Santos F.R."/>
            <person name="Vidigal T.H.D.A."/>
            <person name="Brescovit A.D."/>
            <person name="Santos A.J."/>
        </authorList>
    </citation>
    <scope>NUCLEOTIDE SEQUENCE</scope>
    <source>
        <tissue evidence="1">Shoot tissue taken approximately 20 cm above the soil surface</tissue>
    </source>
</reference>
<organism evidence="1">
    <name type="scientific">Arundo donax</name>
    <name type="common">Giant reed</name>
    <name type="synonym">Donax arundinaceus</name>
    <dbReference type="NCBI Taxonomy" id="35708"/>
    <lineage>
        <taxon>Eukaryota</taxon>
        <taxon>Viridiplantae</taxon>
        <taxon>Streptophyta</taxon>
        <taxon>Embryophyta</taxon>
        <taxon>Tracheophyta</taxon>
        <taxon>Spermatophyta</taxon>
        <taxon>Magnoliopsida</taxon>
        <taxon>Liliopsida</taxon>
        <taxon>Poales</taxon>
        <taxon>Poaceae</taxon>
        <taxon>PACMAD clade</taxon>
        <taxon>Arundinoideae</taxon>
        <taxon>Arundineae</taxon>
        <taxon>Arundo</taxon>
    </lineage>
</organism>
<proteinExistence type="predicted"/>
<reference evidence="1" key="2">
    <citation type="journal article" date="2015" name="Data Brief">
        <title>Shoot transcriptome of the giant reed, Arundo donax.</title>
        <authorList>
            <person name="Barrero R.A."/>
            <person name="Guerrero F.D."/>
            <person name="Moolhuijzen P."/>
            <person name="Goolsby J.A."/>
            <person name="Tidwell J."/>
            <person name="Bellgard S.E."/>
            <person name="Bellgard M.I."/>
        </authorList>
    </citation>
    <scope>NUCLEOTIDE SEQUENCE</scope>
    <source>
        <tissue evidence="1">Shoot tissue taken approximately 20 cm above the soil surface</tissue>
    </source>
</reference>
<evidence type="ECO:0000313" key="1">
    <source>
        <dbReference type="EMBL" id="JAD46686.1"/>
    </source>
</evidence>
<dbReference type="AlphaFoldDB" id="A0A0A9A6H4"/>
<protein>
    <submittedName>
        <fullName evidence="1">Uncharacterized protein</fullName>
    </submittedName>
</protein>
<name>A0A0A9A6H4_ARUDO</name>
<dbReference type="EMBL" id="GBRH01251209">
    <property type="protein sequence ID" value="JAD46686.1"/>
    <property type="molecule type" value="Transcribed_RNA"/>
</dbReference>